<dbReference type="eggNOG" id="arCOG07777">
    <property type="taxonomic scope" value="Archaea"/>
</dbReference>
<dbReference type="EMBL" id="HF582854">
    <property type="protein sequence ID" value="CCQ36416.1"/>
    <property type="molecule type" value="Genomic_DNA"/>
</dbReference>
<evidence type="ECO:0000256" key="1">
    <source>
        <dbReference type="SAM" id="Phobius"/>
    </source>
</evidence>
<dbReference type="HOGENOM" id="CLU_999714_0_0_2"/>
<feature type="transmembrane region" description="Helical" evidence="1">
    <location>
        <begin position="21"/>
        <end position="44"/>
    </location>
</feature>
<dbReference type="AlphaFoldDB" id="M1XQJ9"/>
<protein>
    <submittedName>
        <fullName evidence="2">Uncharacterized protein</fullName>
    </submittedName>
</protein>
<evidence type="ECO:0000313" key="2">
    <source>
        <dbReference type="EMBL" id="CCQ36416.1"/>
    </source>
</evidence>
<keyword evidence="1" id="KW-0472">Membrane</keyword>
<keyword evidence="1" id="KW-0812">Transmembrane</keyword>
<keyword evidence="3" id="KW-1185">Reference proteome</keyword>
<proteinExistence type="predicted"/>
<dbReference type="InterPro" id="IPR055685">
    <property type="entry name" value="DUF7261"/>
</dbReference>
<accession>M1XQJ9</accession>
<keyword evidence="1" id="KW-1133">Transmembrane helix</keyword>
<dbReference type="Proteomes" id="UP000011867">
    <property type="component" value="Chromosome"/>
</dbReference>
<dbReference type="STRING" id="268739.Nmlp_2244"/>
<reference evidence="2 3" key="1">
    <citation type="journal article" date="2013" name="Genome Announc.">
        <title>Genome of the haloarchaeon Natronomonas moolapensis, a neutrophilic member of a previously haloalkaliphilic genus.</title>
        <authorList>
            <person name="Dyall-Smith M.L."/>
            <person name="Pfeiffer F."/>
            <person name="Oberwinkler T."/>
            <person name="Klee K."/>
            <person name="Rampp M."/>
            <person name="Palm P."/>
            <person name="Gross K."/>
            <person name="Schuster S.C."/>
            <person name="Oesterhelt D."/>
        </authorList>
    </citation>
    <scope>NUCLEOTIDE SEQUENCE [LARGE SCALE GENOMIC DNA]</scope>
    <source>
        <strain evidence="3">DSM 18674 / JCM 14361 / 8.8.11</strain>
    </source>
</reference>
<name>M1XQJ9_NATM8</name>
<sequence>MTRPRGGDDDVTDSGDRGQMILLMGVVLAVMFVALALLVNAAIYTDNVATRGGDPAGEALEYQHGVVDSTEGLIEAENDAGNATADDVRPALENISRYHRQYHLRRGAATETEFDIYQGINETDQDGFKNWTANASDVRGFVIYIDGTRMANSDSPFSIYVGGTKLNVNRTSDEIVVEGESCSESVSSSIEFNVTSGTLGSDSCDFDFQDFGGGEIEIEDGDNGAGSYELIVTSDENIGSFPSPVKTFIHSVDLHIRIDTPELSYARSVTVAPEGTDA</sequence>
<evidence type="ECO:0000313" key="3">
    <source>
        <dbReference type="Proteomes" id="UP000011867"/>
    </source>
</evidence>
<dbReference type="Pfam" id="PF23922">
    <property type="entry name" value="DUF7261"/>
    <property type="match status" value="1"/>
</dbReference>
<gene>
    <name evidence="2" type="ordered locus">Nmlp_2244</name>
</gene>
<dbReference type="KEGG" id="nmo:Nmlp_2244"/>
<organism evidence="2 3">
    <name type="scientific">Natronomonas moolapensis (strain DSM 18674 / CECT 7526 / JCM 14361 / 8.8.11)</name>
    <dbReference type="NCBI Taxonomy" id="268739"/>
    <lineage>
        <taxon>Archaea</taxon>
        <taxon>Methanobacteriati</taxon>
        <taxon>Methanobacteriota</taxon>
        <taxon>Stenosarchaea group</taxon>
        <taxon>Halobacteria</taxon>
        <taxon>Halobacteriales</taxon>
        <taxon>Natronomonadaceae</taxon>
        <taxon>Natronomonas</taxon>
    </lineage>
</organism>